<comment type="caution">
    <text evidence="2">The sequence shown here is derived from an EMBL/GenBank/DDBJ whole genome shotgun (WGS) entry which is preliminary data.</text>
</comment>
<dbReference type="EMBL" id="JABFCZ010000019">
    <property type="protein sequence ID" value="MBD1548026.1"/>
    <property type="molecule type" value="Genomic_DNA"/>
</dbReference>
<sequence>MSSIDIVWSAHTSRTAAIVSLLTYGVRKVALWRQAARTRKQLADLPDNALADIGLTRDMALREAGRPFWDTNTVPWKRGR</sequence>
<dbReference type="Proteomes" id="UP000598467">
    <property type="component" value="Unassembled WGS sequence"/>
</dbReference>
<evidence type="ECO:0000313" key="3">
    <source>
        <dbReference type="Proteomes" id="UP000598467"/>
    </source>
</evidence>
<name>A0A926P131_9HYPH</name>
<dbReference type="Pfam" id="PF06568">
    <property type="entry name" value="YjiS-like"/>
    <property type="match status" value="1"/>
</dbReference>
<protein>
    <submittedName>
        <fullName evidence="2">DUF1127 domain-containing protein</fullName>
    </submittedName>
</protein>
<reference evidence="2" key="1">
    <citation type="submission" date="2020-05" db="EMBL/GenBank/DDBJ databases">
        <title>Identification of trans-AT polyketide cluster in two marine bacteria, producers of a novel glutaramide-containing polyketide sesbanimide D and analogs.</title>
        <authorList>
            <person name="Kacar D."/>
            <person name="Rodriguez P."/>
            <person name="Canedo L."/>
            <person name="Gonzalez E."/>
            <person name="Galan B."/>
            <person name="De La Calle F."/>
            <person name="Garcia J.L."/>
        </authorList>
    </citation>
    <scope>NUCLEOTIDE SEQUENCE</scope>
    <source>
        <strain evidence="2">PHM038</strain>
    </source>
</reference>
<evidence type="ECO:0000259" key="1">
    <source>
        <dbReference type="Pfam" id="PF06568"/>
    </source>
</evidence>
<proteinExistence type="predicted"/>
<dbReference type="AlphaFoldDB" id="A0A926P131"/>
<gene>
    <name evidence="2" type="ORF">HK439_17300</name>
</gene>
<feature type="domain" description="YjiS-like" evidence="1">
    <location>
        <begin position="27"/>
        <end position="60"/>
    </location>
</feature>
<accession>A0A926P131</accession>
<organism evidence="2 3">
    <name type="scientific">Roseibium aggregatum</name>
    <dbReference type="NCBI Taxonomy" id="187304"/>
    <lineage>
        <taxon>Bacteria</taxon>
        <taxon>Pseudomonadati</taxon>
        <taxon>Pseudomonadota</taxon>
        <taxon>Alphaproteobacteria</taxon>
        <taxon>Hyphomicrobiales</taxon>
        <taxon>Stappiaceae</taxon>
        <taxon>Roseibium</taxon>
    </lineage>
</organism>
<dbReference type="RefSeq" id="WP_190292764.1">
    <property type="nucleotide sequence ID" value="NZ_JABFCZ010000019.1"/>
</dbReference>
<evidence type="ECO:0000313" key="2">
    <source>
        <dbReference type="EMBL" id="MBD1548026.1"/>
    </source>
</evidence>
<dbReference type="InterPro" id="IPR009506">
    <property type="entry name" value="YjiS-like"/>
</dbReference>